<reference evidence="3" key="1">
    <citation type="submission" date="2012-12" db="EMBL/GenBank/DDBJ databases">
        <authorList>
            <person name="Hellsten U."/>
            <person name="Grimwood J."/>
            <person name="Chapman J.A."/>
            <person name="Shapiro H."/>
            <person name="Aerts A."/>
            <person name="Otillar R.P."/>
            <person name="Terry A.Y."/>
            <person name="Boore J.L."/>
            <person name="Simakov O."/>
            <person name="Marletaz F."/>
            <person name="Cho S.-J."/>
            <person name="Edsinger-Gonzales E."/>
            <person name="Havlak P."/>
            <person name="Kuo D.-H."/>
            <person name="Larsson T."/>
            <person name="Lv J."/>
            <person name="Arendt D."/>
            <person name="Savage R."/>
            <person name="Osoegawa K."/>
            <person name="de Jong P."/>
            <person name="Lindberg D.R."/>
            <person name="Seaver E.C."/>
            <person name="Weisblat D.A."/>
            <person name="Putnam N.H."/>
            <person name="Grigoriev I.V."/>
            <person name="Rokhsar D.S."/>
        </authorList>
    </citation>
    <scope>NUCLEOTIDE SEQUENCE</scope>
    <source>
        <strain evidence="3">I ESC-2004</strain>
    </source>
</reference>
<proteinExistence type="predicted"/>
<reference evidence="1 3" key="2">
    <citation type="journal article" date="2013" name="Nature">
        <title>Insights into bilaterian evolution from three spiralian genomes.</title>
        <authorList>
            <person name="Simakov O."/>
            <person name="Marletaz F."/>
            <person name="Cho S.J."/>
            <person name="Edsinger-Gonzales E."/>
            <person name="Havlak P."/>
            <person name="Hellsten U."/>
            <person name="Kuo D.H."/>
            <person name="Larsson T."/>
            <person name="Lv J."/>
            <person name="Arendt D."/>
            <person name="Savage R."/>
            <person name="Osoegawa K."/>
            <person name="de Jong P."/>
            <person name="Grimwood J."/>
            <person name="Chapman J.A."/>
            <person name="Shapiro H."/>
            <person name="Aerts A."/>
            <person name="Otillar R.P."/>
            <person name="Terry A.Y."/>
            <person name="Boore J.L."/>
            <person name="Grigoriev I.V."/>
            <person name="Lindberg D.R."/>
            <person name="Seaver E.C."/>
            <person name="Weisblat D.A."/>
            <person name="Putnam N.H."/>
            <person name="Rokhsar D.S."/>
        </authorList>
    </citation>
    <scope>NUCLEOTIDE SEQUENCE</scope>
    <source>
        <strain evidence="1 3">I ESC-2004</strain>
    </source>
</reference>
<evidence type="ECO:0000313" key="2">
    <source>
        <dbReference type="EnsemblMetazoa" id="CapteP196775"/>
    </source>
</evidence>
<dbReference type="EMBL" id="AMQN01018244">
    <property type="status" value="NOT_ANNOTATED_CDS"/>
    <property type="molecule type" value="Genomic_DNA"/>
</dbReference>
<reference evidence="2" key="3">
    <citation type="submission" date="2015-06" db="UniProtKB">
        <authorList>
            <consortium name="EnsemblMetazoa"/>
        </authorList>
    </citation>
    <scope>IDENTIFICATION</scope>
</reference>
<name>R7V8W9_CAPTE</name>
<gene>
    <name evidence="1" type="ORF">CAPTEDRAFT_196775</name>
</gene>
<organism evidence="1">
    <name type="scientific">Capitella teleta</name>
    <name type="common">Polychaete worm</name>
    <dbReference type="NCBI Taxonomy" id="283909"/>
    <lineage>
        <taxon>Eukaryota</taxon>
        <taxon>Metazoa</taxon>
        <taxon>Spiralia</taxon>
        <taxon>Lophotrochozoa</taxon>
        <taxon>Annelida</taxon>
        <taxon>Polychaeta</taxon>
        <taxon>Sedentaria</taxon>
        <taxon>Scolecida</taxon>
        <taxon>Capitellidae</taxon>
        <taxon>Capitella</taxon>
    </lineage>
</organism>
<dbReference type="EnsemblMetazoa" id="CapteT196775">
    <property type="protein sequence ID" value="CapteP196775"/>
    <property type="gene ID" value="CapteG196775"/>
</dbReference>
<dbReference type="PANTHER" id="PTHR46844:SF1">
    <property type="entry name" value="SLR5058 PROTEIN"/>
    <property type="match status" value="1"/>
</dbReference>
<dbReference type="PANTHER" id="PTHR46844">
    <property type="entry name" value="SLR5058 PROTEIN"/>
    <property type="match status" value="1"/>
</dbReference>
<dbReference type="AlphaFoldDB" id="R7V8W9"/>
<accession>R7V8W9</accession>
<dbReference type="EMBL" id="AMQN01018243">
    <property type="status" value="NOT_ANNOTATED_CDS"/>
    <property type="molecule type" value="Genomic_DNA"/>
</dbReference>
<dbReference type="OrthoDB" id="10071976at2759"/>
<sequence length="382" mass="44254">MANSKKEISMRRTKSQITAFHTPCLSSNLPPEHTGTYFCAPQPGNPPQIPLQFDEWSLSAGDDIVLFGSLDHYSTRLVTTAELADGHDGDCLLREEDTQLRITRTALYTAIHRIIRRKTGERMHLTEAEVEESLLRPLYQFAFEAHRKNETVVREKDSKKVENFQHICQVGYLTNEVNISRLQEEVRFQFTHKTFLEFLTAKHIAEMDSEERLNWMQHLRYANCYIRIGGLAIEDDFKVEQNEPILGFLFGLLEEESAELTQMASLVMKETRFSYEHPLSYSCEASHQLLRLLAELSVVPPELADPPIRLNVDLGNSRDEEEKMSFVQELIESKNIECSQIWIHPRNDTHLWNIVSGLRIGQADSVQQISLKWKTYKVWRFS</sequence>
<evidence type="ECO:0000313" key="1">
    <source>
        <dbReference type="EMBL" id="ELU15019.1"/>
    </source>
</evidence>
<evidence type="ECO:0000313" key="3">
    <source>
        <dbReference type="Proteomes" id="UP000014760"/>
    </source>
</evidence>
<protein>
    <submittedName>
        <fullName evidence="1 2">Uncharacterized protein</fullName>
    </submittedName>
</protein>
<dbReference type="EMBL" id="KB294104">
    <property type="protein sequence ID" value="ELU15019.1"/>
    <property type="molecule type" value="Genomic_DNA"/>
</dbReference>
<dbReference type="HOGENOM" id="CLU_724110_0_0_1"/>
<dbReference type="Proteomes" id="UP000014760">
    <property type="component" value="Unassembled WGS sequence"/>
</dbReference>
<keyword evidence="3" id="KW-1185">Reference proteome</keyword>